<proteinExistence type="predicted"/>
<feature type="non-terminal residue" evidence="1">
    <location>
        <position position="1"/>
    </location>
</feature>
<evidence type="ECO:0000313" key="1">
    <source>
        <dbReference type="EMBL" id="SVD72870.1"/>
    </source>
</evidence>
<dbReference type="EMBL" id="UINC01169369">
    <property type="protein sequence ID" value="SVD72870.1"/>
    <property type="molecule type" value="Genomic_DNA"/>
</dbReference>
<organism evidence="1">
    <name type="scientific">marine metagenome</name>
    <dbReference type="NCBI Taxonomy" id="408172"/>
    <lineage>
        <taxon>unclassified sequences</taxon>
        <taxon>metagenomes</taxon>
        <taxon>ecological metagenomes</taxon>
    </lineage>
</organism>
<sequence>WETGLVTLTSEAPKRMKDANMAKVGGSTKDTHSIALTERTSQVLDALSPILDTLPDTDRRKPANINRSTIVEVALWTLYRQIKILEGEGSDHGEVTLPELAQQLVELTDKINKLTD</sequence>
<reference evidence="1" key="1">
    <citation type="submission" date="2018-05" db="EMBL/GenBank/DDBJ databases">
        <authorList>
            <person name="Lanie J.A."/>
            <person name="Ng W.-L."/>
            <person name="Kazmierczak K.M."/>
            <person name="Andrzejewski T.M."/>
            <person name="Davidsen T.M."/>
            <person name="Wayne K.J."/>
            <person name="Tettelin H."/>
            <person name="Glass J.I."/>
            <person name="Rusch D."/>
            <person name="Podicherti R."/>
            <person name="Tsui H.-C.T."/>
            <person name="Winkler M.E."/>
        </authorList>
    </citation>
    <scope>NUCLEOTIDE SEQUENCE</scope>
</reference>
<gene>
    <name evidence="1" type="ORF">METZ01_LOCUS425724</name>
</gene>
<accession>A0A382XPV3</accession>
<dbReference type="AlphaFoldDB" id="A0A382XPV3"/>
<protein>
    <submittedName>
        <fullName evidence="1">Uncharacterized protein</fullName>
    </submittedName>
</protein>
<name>A0A382XPV3_9ZZZZ</name>